<name>A0A645B3W1_9ZZZZ</name>
<protein>
    <submittedName>
        <fullName evidence="1">Uncharacterized protein</fullName>
    </submittedName>
</protein>
<sequence length="82" mass="8272">MAEGGGVKVEGDAHGVGLLLVPQAQKRGQKAENSVGIKPVPGAEGADAVVSAVQNTVAVDGHELHKGASALLNFMYGTSLYC</sequence>
<dbReference type="AlphaFoldDB" id="A0A645B3W1"/>
<accession>A0A645B3W1</accession>
<comment type="caution">
    <text evidence="1">The sequence shown here is derived from an EMBL/GenBank/DDBJ whole genome shotgun (WGS) entry which is preliminary data.</text>
</comment>
<proteinExistence type="predicted"/>
<dbReference type="EMBL" id="VSSQ01017627">
    <property type="protein sequence ID" value="MPM60097.1"/>
    <property type="molecule type" value="Genomic_DNA"/>
</dbReference>
<organism evidence="1">
    <name type="scientific">bioreactor metagenome</name>
    <dbReference type="NCBI Taxonomy" id="1076179"/>
    <lineage>
        <taxon>unclassified sequences</taxon>
        <taxon>metagenomes</taxon>
        <taxon>ecological metagenomes</taxon>
    </lineage>
</organism>
<evidence type="ECO:0000313" key="1">
    <source>
        <dbReference type="EMBL" id="MPM60097.1"/>
    </source>
</evidence>
<reference evidence="1" key="1">
    <citation type="submission" date="2019-08" db="EMBL/GenBank/DDBJ databases">
        <authorList>
            <person name="Kucharzyk K."/>
            <person name="Murdoch R.W."/>
            <person name="Higgins S."/>
            <person name="Loffler F."/>
        </authorList>
    </citation>
    <scope>NUCLEOTIDE SEQUENCE</scope>
</reference>
<gene>
    <name evidence="1" type="ORF">SDC9_106944</name>
</gene>